<dbReference type="InterPro" id="IPR000425">
    <property type="entry name" value="MIP"/>
</dbReference>
<reference evidence="6 7" key="1">
    <citation type="submission" date="2017-11" db="EMBL/GenBank/DDBJ databases">
        <title>De-novo sequencing of pomegranate (Punica granatum L.) genome.</title>
        <authorList>
            <person name="Akparov Z."/>
            <person name="Amiraslanov A."/>
            <person name="Hajiyeva S."/>
            <person name="Abbasov M."/>
            <person name="Kaur K."/>
            <person name="Hamwieh A."/>
            <person name="Solovyev V."/>
            <person name="Salamov A."/>
            <person name="Braich B."/>
            <person name="Kosarev P."/>
            <person name="Mahmoud A."/>
            <person name="Hajiyev E."/>
            <person name="Babayeva S."/>
            <person name="Izzatullayeva V."/>
            <person name="Mammadov A."/>
            <person name="Mammadov A."/>
            <person name="Sharifova S."/>
            <person name="Ojaghi J."/>
            <person name="Eynullazada K."/>
            <person name="Bayramov B."/>
            <person name="Abdulazimova A."/>
            <person name="Shahmuradov I."/>
        </authorList>
    </citation>
    <scope>NUCLEOTIDE SEQUENCE [LARGE SCALE GENOMIC DNA]</scope>
    <source>
        <strain evidence="7">cv. AG2017</strain>
        <tissue evidence="6">Leaf</tissue>
    </source>
</reference>
<dbReference type="EMBL" id="PGOL01001504">
    <property type="protein sequence ID" value="PKI57576.1"/>
    <property type="molecule type" value="Genomic_DNA"/>
</dbReference>
<dbReference type="PANTHER" id="PTHR45687">
    <property type="entry name" value="AQUAPORIN OR AQUAGLYCEROPORIN RELATED"/>
    <property type="match status" value="1"/>
</dbReference>
<proteinExistence type="predicted"/>
<dbReference type="Gene3D" id="1.20.1080.10">
    <property type="entry name" value="Glycerol uptake facilitator protein"/>
    <property type="match status" value="1"/>
</dbReference>
<dbReference type="SUPFAM" id="SSF81338">
    <property type="entry name" value="Aquaporin-like"/>
    <property type="match status" value="1"/>
</dbReference>
<protein>
    <submittedName>
        <fullName evidence="6">Uncharacterized protein</fullName>
    </submittedName>
</protein>
<evidence type="ECO:0000313" key="7">
    <source>
        <dbReference type="Proteomes" id="UP000233551"/>
    </source>
</evidence>
<evidence type="ECO:0000313" key="6">
    <source>
        <dbReference type="EMBL" id="PKI57576.1"/>
    </source>
</evidence>
<comment type="subcellular location">
    <subcellularLocation>
        <location evidence="1">Membrane</location>
        <topology evidence="1">Multi-pass membrane protein</topology>
    </subcellularLocation>
</comment>
<gene>
    <name evidence="6" type="ORF">CRG98_022047</name>
</gene>
<evidence type="ECO:0000256" key="4">
    <source>
        <dbReference type="ARBA" id="ARBA00023136"/>
    </source>
</evidence>
<dbReference type="GO" id="GO:0015267">
    <property type="term" value="F:channel activity"/>
    <property type="evidence" value="ECO:0007669"/>
    <property type="project" value="InterPro"/>
</dbReference>
<keyword evidence="7" id="KW-1185">Reference proteome</keyword>
<keyword evidence="3 5" id="KW-1133">Transmembrane helix</keyword>
<feature type="transmembrane region" description="Helical" evidence="5">
    <location>
        <begin position="53"/>
        <end position="71"/>
    </location>
</feature>
<evidence type="ECO:0000256" key="3">
    <source>
        <dbReference type="ARBA" id="ARBA00022989"/>
    </source>
</evidence>
<dbReference type="AlphaFoldDB" id="A0A2I0JQ14"/>
<keyword evidence="4 5" id="KW-0472">Membrane</keyword>
<accession>A0A2I0JQ14</accession>
<sequence>MFQVYHSRYSGCCLGIWGHDFALVYCSARISEGYINPAVIFELLLARKLSLTLVVYYFVMQCIGVVCVGPGW</sequence>
<name>A0A2I0JQ14_PUNGR</name>
<organism evidence="6 7">
    <name type="scientific">Punica granatum</name>
    <name type="common">Pomegranate</name>
    <dbReference type="NCBI Taxonomy" id="22663"/>
    <lineage>
        <taxon>Eukaryota</taxon>
        <taxon>Viridiplantae</taxon>
        <taxon>Streptophyta</taxon>
        <taxon>Embryophyta</taxon>
        <taxon>Tracheophyta</taxon>
        <taxon>Spermatophyta</taxon>
        <taxon>Magnoliopsida</taxon>
        <taxon>eudicotyledons</taxon>
        <taxon>Gunneridae</taxon>
        <taxon>Pentapetalae</taxon>
        <taxon>rosids</taxon>
        <taxon>malvids</taxon>
        <taxon>Myrtales</taxon>
        <taxon>Lythraceae</taxon>
        <taxon>Punica</taxon>
    </lineage>
</organism>
<evidence type="ECO:0000256" key="5">
    <source>
        <dbReference type="SAM" id="Phobius"/>
    </source>
</evidence>
<dbReference type="InterPro" id="IPR023271">
    <property type="entry name" value="Aquaporin-like"/>
</dbReference>
<evidence type="ECO:0000256" key="2">
    <source>
        <dbReference type="ARBA" id="ARBA00022692"/>
    </source>
</evidence>
<dbReference type="STRING" id="22663.A0A2I0JQ14"/>
<dbReference type="Pfam" id="PF00230">
    <property type="entry name" value="MIP"/>
    <property type="match status" value="1"/>
</dbReference>
<dbReference type="Proteomes" id="UP000233551">
    <property type="component" value="Unassembled WGS sequence"/>
</dbReference>
<evidence type="ECO:0000256" key="1">
    <source>
        <dbReference type="ARBA" id="ARBA00004141"/>
    </source>
</evidence>
<keyword evidence="2 5" id="KW-0812">Transmembrane</keyword>
<dbReference type="GO" id="GO:0016020">
    <property type="term" value="C:membrane"/>
    <property type="evidence" value="ECO:0007669"/>
    <property type="project" value="UniProtKB-SubCell"/>
</dbReference>
<comment type="caution">
    <text evidence="6">The sequence shown here is derived from an EMBL/GenBank/DDBJ whole genome shotgun (WGS) entry which is preliminary data.</text>
</comment>
<dbReference type="InterPro" id="IPR034294">
    <property type="entry name" value="Aquaporin_transptr"/>
</dbReference>